<protein>
    <submittedName>
        <fullName evidence="1">Uncharacterized protein</fullName>
    </submittedName>
</protein>
<sequence>MATARRLSLVHLGARAAAAASRFSPAAAPACCTHLLLSIKLPEADVVNMFRSLEGNRSVGMIEFRGITFRKRAAKALGRFVGRNRALTFLTVHLQESDPDVDRMAQLRSICRELKEALLRNRFVINIELYLAEGDRSNHPLIREALNRNVMLVNEAVRFVSGSLEKKHALAFETLKDCCSVQLSLRVTFNISDESALEKITEARERLAFNYFIIAGVVKAKIVCLPHRKRKTTFDKLGKDMQARICSYLSLNDVVDI</sequence>
<comment type="caution">
    <text evidence="1">The sequence shown here is derived from an EMBL/GenBank/DDBJ whole genome shotgun (WGS) entry which is preliminary data.</text>
</comment>
<proteinExistence type="predicted"/>
<gene>
    <name evidence="1" type="ORF">HPB49_011296</name>
</gene>
<name>A0ACB8DP81_DERSI</name>
<organism evidence="1 2">
    <name type="scientific">Dermacentor silvarum</name>
    <name type="common">Tick</name>
    <dbReference type="NCBI Taxonomy" id="543639"/>
    <lineage>
        <taxon>Eukaryota</taxon>
        <taxon>Metazoa</taxon>
        <taxon>Ecdysozoa</taxon>
        <taxon>Arthropoda</taxon>
        <taxon>Chelicerata</taxon>
        <taxon>Arachnida</taxon>
        <taxon>Acari</taxon>
        <taxon>Parasitiformes</taxon>
        <taxon>Ixodida</taxon>
        <taxon>Ixodoidea</taxon>
        <taxon>Ixodidae</taxon>
        <taxon>Rhipicephalinae</taxon>
        <taxon>Dermacentor</taxon>
    </lineage>
</organism>
<dbReference type="Proteomes" id="UP000821865">
    <property type="component" value="Chromosome 10"/>
</dbReference>
<evidence type="ECO:0000313" key="2">
    <source>
        <dbReference type="Proteomes" id="UP000821865"/>
    </source>
</evidence>
<accession>A0ACB8DP81</accession>
<keyword evidence="2" id="KW-1185">Reference proteome</keyword>
<evidence type="ECO:0000313" key="1">
    <source>
        <dbReference type="EMBL" id="KAH7974173.1"/>
    </source>
</evidence>
<dbReference type="EMBL" id="CM023479">
    <property type="protein sequence ID" value="KAH7974173.1"/>
    <property type="molecule type" value="Genomic_DNA"/>
</dbReference>
<reference evidence="1" key="1">
    <citation type="submission" date="2020-05" db="EMBL/GenBank/DDBJ databases">
        <title>Large-scale comparative analyses of tick genomes elucidate their genetic diversity and vector capacities.</title>
        <authorList>
            <person name="Jia N."/>
            <person name="Wang J."/>
            <person name="Shi W."/>
            <person name="Du L."/>
            <person name="Sun Y."/>
            <person name="Zhan W."/>
            <person name="Jiang J."/>
            <person name="Wang Q."/>
            <person name="Zhang B."/>
            <person name="Ji P."/>
            <person name="Sakyi L.B."/>
            <person name="Cui X."/>
            <person name="Yuan T."/>
            <person name="Jiang B."/>
            <person name="Yang W."/>
            <person name="Lam T.T.-Y."/>
            <person name="Chang Q."/>
            <person name="Ding S."/>
            <person name="Wang X."/>
            <person name="Zhu J."/>
            <person name="Ruan X."/>
            <person name="Zhao L."/>
            <person name="Wei J."/>
            <person name="Que T."/>
            <person name="Du C."/>
            <person name="Cheng J."/>
            <person name="Dai P."/>
            <person name="Han X."/>
            <person name="Huang E."/>
            <person name="Gao Y."/>
            <person name="Liu J."/>
            <person name="Shao H."/>
            <person name="Ye R."/>
            <person name="Li L."/>
            <person name="Wei W."/>
            <person name="Wang X."/>
            <person name="Wang C."/>
            <person name="Yang T."/>
            <person name="Huo Q."/>
            <person name="Li W."/>
            <person name="Guo W."/>
            <person name="Chen H."/>
            <person name="Zhou L."/>
            <person name="Ni X."/>
            <person name="Tian J."/>
            <person name="Zhou Y."/>
            <person name="Sheng Y."/>
            <person name="Liu T."/>
            <person name="Pan Y."/>
            <person name="Xia L."/>
            <person name="Li J."/>
            <person name="Zhao F."/>
            <person name="Cao W."/>
        </authorList>
    </citation>
    <scope>NUCLEOTIDE SEQUENCE</scope>
    <source>
        <strain evidence="1">Dsil-2018</strain>
    </source>
</reference>